<dbReference type="Proteomes" id="UP000736335">
    <property type="component" value="Unassembled WGS sequence"/>
</dbReference>
<dbReference type="OrthoDB" id="2977329at2759"/>
<accession>A0A9P6HL22</accession>
<dbReference type="InterPro" id="IPR036047">
    <property type="entry name" value="F-box-like_dom_sf"/>
</dbReference>
<reference evidence="1" key="2">
    <citation type="submission" date="2020-11" db="EMBL/GenBank/DDBJ databases">
        <authorList>
            <consortium name="DOE Joint Genome Institute"/>
            <person name="Kuo A."/>
            <person name="Miyauchi S."/>
            <person name="Kiss E."/>
            <person name="Drula E."/>
            <person name="Kohler A."/>
            <person name="Sanchez-Garcia M."/>
            <person name="Andreopoulos B."/>
            <person name="Barry K.W."/>
            <person name="Bonito G."/>
            <person name="Buee M."/>
            <person name="Carver A."/>
            <person name="Chen C."/>
            <person name="Cichocki N."/>
            <person name="Clum A."/>
            <person name="Culley D."/>
            <person name="Crous P.W."/>
            <person name="Fauchery L."/>
            <person name="Girlanda M."/>
            <person name="Hayes R."/>
            <person name="Keri Z."/>
            <person name="Labutti K."/>
            <person name="Lipzen A."/>
            <person name="Lombard V."/>
            <person name="Magnuson J."/>
            <person name="Maillard F."/>
            <person name="Morin E."/>
            <person name="Murat C."/>
            <person name="Nolan M."/>
            <person name="Ohm R."/>
            <person name="Pangilinan J."/>
            <person name="Pereira M."/>
            <person name="Perotto S."/>
            <person name="Peter M."/>
            <person name="Riley R."/>
            <person name="Sitrit Y."/>
            <person name="Stielow B."/>
            <person name="Szollosi G."/>
            <person name="Zifcakova L."/>
            <person name="Stursova M."/>
            <person name="Spatafora J.W."/>
            <person name="Tedersoo L."/>
            <person name="Vaario L.-M."/>
            <person name="Yamada A."/>
            <person name="Yan M."/>
            <person name="Wang P."/>
            <person name="Xu J."/>
            <person name="Bruns T."/>
            <person name="Baldrian P."/>
            <person name="Vilgalys R."/>
            <person name="Henrissat B."/>
            <person name="Grigoriev I.V."/>
            <person name="Hibbett D."/>
            <person name="Nagy L.G."/>
            <person name="Martin F.M."/>
        </authorList>
    </citation>
    <scope>NUCLEOTIDE SEQUENCE</scope>
    <source>
        <strain evidence="1">UH-Tt-Lm1</strain>
    </source>
</reference>
<sequence>MRRCLTGTSLPYRRQHVWPGFSTETMMSDRLPQEITDSIIDLLHDEPRTLRLCCLVSRSWIHRTRKYLFGTVKFNSSTDLETWKNTFLNPFNTPGYHTLCLQLGCSKVAAAVLEECGWIRAFPNVVRLEIWSYYTTLSPSQVFNLIRYLPFLEDLEVTSFRVLDDDDNDDAAVFQPSTSPPLTGTLELCWVWADNGSGGGLC</sequence>
<evidence type="ECO:0000313" key="1">
    <source>
        <dbReference type="EMBL" id="KAF9789261.1"/>
    </source>
</evidence>
<keyword evidence="2" id="KW-1185">Reference proteome</keyword>
<protein>
    <recommendedName>
        <fullName evidence="3">F-box domain-containing protein</fullName>
    </recommendedName>
</protein>
<proteinExistence type="predicted"/>
<organism evidence="1 2">
    <name type="scientific">Thelephora terrestris</name>
    <dbReference type="NCBI Taxonomy" id="56493"/>
    <lineage>
        <taxon>Eukaryota</taxon>
        <taxon>Fungi</taxon>
        <taxon>Dikarya</taxon>
        <taxon>Basidiomycota</taxon>
        <taxon>Agaricomycotina</taxon>
        <taxon>Agaricomycetes</taxon>
        <taxon>Thelephorales</taxon>
        <taxon>Thelephoraceae</taxon>
        <taxon>Thelephora</taxon>
    </lineage>
</organism>
<dbReference type="AlphaFoldDB" id="A0A9P6HL22"/>
<comment type="caution">
    <text evidence="1">The sequence shown here is derived from an EMBL/GenBank/DDBJ whole genome shotgun (WGS) entry which is preliminary data.</text>
</comment>
<gene>
    <name evidence="1" type="ORF">BJ322DRAFT_528892</name>
</gene>
<evidence type="ECO:0000313" key="2">
    <source>
        <dbReference type="Proteomes" id="UP000736335"/>
    </source>
</evidence>
<reference evidence="1" key="1">
    <citation type="journal article" date="2020" name="Nat. Commun.">
        <title>Large-scale genome sequencing of mycorrhizal fungi provides insights into the early evolution of symbiotic traits.</title>
        <authorList>
            <person name="Miyauchi S."/>
            <person name="Kiss E."/>
            <person name="Kuo A."/>
            <person name="Drula E."/>
            <person name="Kohler A."/>
            <person name="Sanchez-Garcia M."/>
            <person name="Morin E."/>
            <person name="Andreopoulos B."/>
            <person name="Barry K.W."/>
            <person name="Bonito G."/>
            <person name="Buee M."/>
            <person name="Carver A."/>
            <person name="Chen C."/>
            <person name="Cichocki N."/>
            <person name="Clum A."/>
            <person name="Culley D."/>
            <person name="Crous P.W."/>
            <person name="Fauchery L."/>
            <person name="Girlanda M."/>
            <person name="Hayes R.D."/>
            <person name="Keri Z."/>
            <person name="LaButti K."/>
            <person name="Lipzen A."/>
            <person name="Lombard V."/>
            <person name="Magnuson J."/>
            <person name="Maillard F."/>
            <person name="Murat C."/>
            <person name="Nolan M."/>
            <person name="Ohm R.A."/>
            <person name="Pangilinan J."/>
            <person name="Pereira M.F."/>
            <person name="Perotto S."/>
            <person name="Peter M."/>
            <person name="Pfister S."/>
            <person name="Riley R."/>
            <person name="Sitrit Y."/>
            <person name="Stielow J.B."/>
            <person name="Szollosi G."/>
            <person name="Zifcakova L."/>
            <person name="Stursova M."/>
            <person name="Spatafora J.W."/>
            <person name="Tedersoo L."/>
            <person name="Vaario L.M."/>
            <person name="Yamada A."/>
            <person name="Yan M."/>
            <person name="Wang P."/>
            <person name="Xu J."/>
            <person name="Bruns T."/>
            <person name="Baldrian P."/>
            <person name="Vilgalys R."/>
            <person name="Dunand C."/>
            <person name="Henrissat B."/>
            <person name="Grigoriev I.V."/>
            <person name="Hibbett D."/>
            <person name="Nagy L.G."/>
            <person name="Martin F.M."/>
        </authorList>
    </citation>
    <scope>NUCLEOTIDE SEQUENCE</scope>
    <source>
        <strain evidence="1">UH-Tt-Lm1</strain>
    </source>
</reference>
<dbReference type="EMBL" id="WIUZ02000003">
    <property type="protein sequence ID" value="KAF9789261.1"/>
    <property type="molecule type" value="Genomic_DNA"/>
</dbReference>
<dbReference type="SUPFAM" id="SSF81383">
    <property type="entry name" value="F-box domain"/>
    <property type="match status" value="1"/>
</dbReference>
<name>A0A9P6HL22_9AGAM</name>
<evidence type="ECO:0008006" key="3">
    <source>
        <dbReference type="Google" id="ProtNLM"/>
    </source>
</evidence>